<dbReference type="GO" id="GO:0005975">
    <property type="term" value="P:carbohydrate metabolic process"/>
    <property type="evidence" value="ECO:0007669"/>
    <property type="project" value="InterPro"/>
</dbReference>
<comment type="caution">
    <text evidence="1">The sequence shown here is derived from an EMBL/GenBank/DDBJ whole genome shotgun (WGS) entry which is preliminary data.</text>
</comment>
<evidence type="ECO:0000313" key="2">
    <source>
        <dbReference type="Proteomes" id="UP000757232"/>
    </source>
</evidence>
<dbReference type="Proteomes" id="UP000757232">
    <property type="component" value="Unassembled WGS sequence"/>
</dbReference>
<evidence type="ECO:0008006" key="3">
    <source>
        <dbReference type="Google" id="ProtNLM"/>
    </source>
</evidence>
<protein>
    <recommendedName>
        <fullName evidence="3">Chitin deacetylase</fullName>
    </recommendedName>
</protein>
<accession>A0A9Q5I4S1</accession>
<name>A0A9Q5I4S1_SANBA</name>
<sequence>MRPPYGSYNDVVREIAASLGQNLVVWDFDLAGATAEEIKHAYADVISQSLGNALTLNHETYNLTAYGVIPHAIDQFLEKGYKLVLANDRTARKSPRRLRRMCIV</sequence>
<gene>
    <name evidence="1" type="ORF">A7U60_g1072</name>
</gene>
<dbReference type="EMBL" id="LNZH02000073">
    <property type="protein sequence ID" value="OCB91675.1"/>
    <property type="molecule type" value="Genomic_DNA"/>
</dbReference>
<proteinExistence type="predicted"/>
<organism evidence="1 2">
    <name type="scientific">Sanghuangporus baumii</name>
    <name type="common">Phellinus baumii</name>
    <dbReference type="NCBI Taxonomy" id="108892"/>
    <lineage>
        <taxon>Eukaryota</taxon>
        <taxon>Fungi</taxon>
        <taxon>Dikarya</taxon>
        <taxon>Basidiomycota</taxon>
        <taxon>Agaricomycotina</taxon>
        <taxon>Agaricomycetes</taxon>
        <taxon>Hymenochaetales</taxon>
        <taxon>Hymenochaetaceae</taxon>
        <taxon>Sanghuangporus</taxon>
    </lineage>
</organism>
<evidence type="ECO:0000313" key="1">
    <source>
        <dbReference type="EMBL" id="OCB91675.1"/>
    </source>
</evidence>
<reference evidence="1" key="1">
    <citation type="submission" date="2016-06" db="EMBL/GenBank/DDBJ databases">
        <title>Draft Genome sequence of the fungus Inonotus baumii.</title>
        <authorList>
            <person name="Zhu H."/>
            <person name="Lin W."/>
        </authorList>
    </citation>
    <scope>NUCLEOTIDE SEQUENCE</scope>
    <source>
        <strain evidence="1">821</strain>
    </source>
</reference>
<keyword evidence="2" id="KW-1185">Reference proteome</keyword>
<dbReference type="InterPro" id="IPR011330">
    <property type="entry name" value="Glyco_hydro/deAcase_b/a-brl"/>
</dbReference>
<dbReference type="OrthoDB" id="2125469at2759"/>
<dbReference type="Gene3D" id="3.20.20.370">
    <property type="entry name" value="Glycoside hydrolase/deacetylase"/>
    <property type="match status" value="1"/>
</dbReference>
<dbReference type="SUPFAM" id="SSF88713">
    <property type="entry name" value="Glycoside hydrolase/deacetylase"/>
    <property type="match status" value="1"/>
</dbReference>
<dbReference type="AlphaFoldDB" id="A0A9Q5I4S1"/>